<evidence type="ECO:0000256" key="5">
    <source>
        <dbReference type="ARBA" id="ARBA00023002"/>
    </source>
</evidence>
<evidence type="ECO:0000256" key="4">
    <source>
        <dbReference type="ARBA" id="ARBA00022741"/>
    </source>
</evidence>
<keyword evidence="4" id="KW-0547">Nucleotide-binding</keyword>
<evidence type="ECO:0000256" key="12">
    <source>
        <dbReference type="ARBA" id="ARBA00048445"/>
    </source>
</evidence>
<evidence type="ECO:0000259" key="16">
    <source>
        <dbReference type="Pfam" id="PF08028"/>
    </source>
</evidence>
<dbReference type="InterPro" id="IPR046373">
    <property type="entry name" value="Acyl-CoA_Oxase/DH_mid-dom_sf"/>
</dbReference>
<reference evidence="17 18" key="1">
    <citation type="submission" date="2023-07" db="EMBL/GenBank/DDBJ databases">
        <title>Genomic Encyclopedia of Type Strains, Phase IV (KMG-IV): sequencing the most valuable type-strain genomes for metagenomic binning, comparative biology and taxonomic classification.</title>
        <authorList>
            <person name="Goeker M."/>
        </authorList>
    </citation>
    <scope>NUCLEOTIDE SEQUENCE [LARGE SCALE GENOMIC DNA]</scope>
    <source>
        <strain evidence="17 18">DSM 19619</strain>
    </source>
</reference>
<evidence type="ECO:0000256" key="11">
    <source>
        <dbReference type="ARBA" id="ARBA00047859"/>
    </source>
</evidence>
<dbReference type="NCBIfam" id="TIGR04022">
    <property type="entry name" value="sulfur_SfnB"/>
    <property type="match status" value="1"/>
</dbReference>
<keyword evidence="18" id="KW-1185">Reference proteome</keyword>
<dbReference type="SUPFAM" id="SSF56645">
    <property type="entry name" value="Acyl-CoA dehydrogenase NM domain-like"/>
    <property type="match status" value="1"/>
</dbReference>
<comment type="pathway">
    <text evidence="7">Sulfur metabolism; dibenzothiophene degradation.</text>
</comment>
<evidence type="ECO:0000256" key="10">
    <source>
        <dbReference type="ARBA" id="ARBA00034345"/>
    </source>
</evidence>
<evidence type="ECO:0000256" key="3">
    <source>
        <dbReference type="ARBA" id="ARBA00022643"/>
    </source>
</evidence>
<comment type="catalytic activity">
    <reaction evidence="12">
        <text>dibenzothiophene 5-oxide + FMNH2 + O2 = dibenzothiophene 5,5-dioxide + FMN + H2O + H(+)</text>
        <dbReference type="Rhea" id="RHEA:49080"/>
        <dbReference type="ChEBI" id="CHEBI:15377"/>
        <dbReference type="ChEBI" id="CHEBI:15378"/>
        <dbReference type="ChEBI" id="CHEBI:15379"/>
        <dbReference type="ChEBI" id="CHEBI:23683"/>
        <dbReference type="ChEBI" id="CHEBI:57618"/>
        <dbReference type="ChEBI" id="CHEBI:58210"/>
        <dbReference type="ChEBI" id="CHEBI:90356"/>
    </reaction>
</comment>
<evidence type="ECO:0000259" key="14">
    <source>
        <dbReference type="Pfam" id="PF02770"/>
    </source>
</evidence>
<dbReference type="InterPro" id="IPR036250">
    <property type="entry name" value="AcylCo_DH-like_C"/>
</dbReference>
<keyword evidence="6" id="KW-0503">Monooxygenase</keyword>
<evidence type="ECO:0000259" key="15">
    <source>
        <dbReference type="Pfam" id="PF02771"/>
    </source>
</evidence>
<proteinExistence type="inferred from homology"/>
<comment type="catalytic activity">
    <reaction evidence="11">
        <text>dibenzothiophene + FMNH2 + O2 = dibenzothiophene 5-oxide + FMN + H2O + H(+)</text>
        <dbReference type="Rhea" id="RHEA:49076"/>
        <dbReference type="ChEBI" id="CHEBI:15377"/>
        <dbReference type="ChEBI" id="CHEBI:15378"/>
        <dbReference type="ChEBI" id="CHEBI:15379"/>
        <dbReference type="ChEBI" id="CHEBI:23681"/>
        <dbReference type="ChEBI" id="CHEBI:23683"/>
        <dbReference type="ChEBI" id="CHEBI:57618"/>
        <dbReference type="ChEBI" id="CHEBI:58210"/>
    </reaction>
</comment>
<evidence type="ECO:0000256" key="1">
    <source>
        <dbReference type="ARBA" id="ARBA00004496"/>
    </source>
</evidence>
<name>A0ABU0JBF0_9HYPH</name>
<dbReference type="EMBL" id="JAUSVX010000007">
    <property type="protein sequence ID" value="MDQ0470743.1"/>
    <property type="molecule type" value="Genomic_DNA"/>
</dbReference>
<evidence type="ECO:0000313" key="17">
    <source>
        <dbReference type="EMBL" id="MDQ0470743.1"/>
    </source>
</evidence>
<feature type="domain" description="Acyl-CoA oxidase/dehydrogenase middle" evidence="14">
    <location>
        <begin position="147"/>
        <end position="228"/>
    </location>
</feature>
<dbReference type="InterPro" id="IPR013786">
    <property type="entry name" value="AcylCoA_DH/ox_N"/>
</dbReference>
<dbReference type="EC" id="1.14.14.21" evidence="9"/>
<sequence length="412" mass="43997">MTVPAVPPSESAAPTFDLEPDARVIGSDAEAIAIARELAAEFAPGAAARDRERRLPAAELDRFSKSGLWGVTVPKAHGGAGVSTVTLTEVIKLISAADPSIGQIPQNHLAALDAIRFAASDAQKELWFGRVLRGYRLGNAFSEAKSRHVGAFETTLTPDGEGYLVNGDKFYATGALFAHYHHIGAIGPDGKVYLAIVPRGAPGLTIIDNWSSFGQRTTASGNVLLRNVRVGPEGVIPAYLGGERPSSNGSVSQIIQAAVDAGIARGTIDDTIAFVRRHTRPWIDSGQEHGYEDVFSIAQIGDLKIRLHAAEALLEEAGLAVDRIIAEPTDEGVAAAAVAVAEAKVLTTEIAILATNKLHELAGTRSTLGEYNLDRHWRNARTHTLHDPVRWKYFHVGNHVLNGVAPPRHAWS</sequence>
<dbReference type="InterPro" id="IPR013107">
    <property type="entry name" value="Acyl-CoA_DH_C"/>
</dbReference>
<dbReference type="InterPro" id="IPR023922">
    <property type="entry name" value="S04_starv_induced_SfnB"/>
</dbReference>
<dbReference type="Proteomes" id="UP001242480">
    <property type="component" value="Unassembled WGS sequence"/>
</dbReference>
<evidence type="ECO:0000256" key="2">
    <source>
        <dbReference type="ARBA" id="ARBA00022630"/>
    </source>
</evidence>
<feature type="domain" description="Acyl-CoA dehydrogenase/oxidase N-terminal" evidence="15">
    <location>
        <begin position="36"/>
        <end position="134"/>
    </location>
</feature>
<evidence type="ECO:0000256" key="7">
    <source>
        <dbReference type="ARBA" id="ARBA00034307"/>
    </source>
</evidence>
<comment type="subcellular location">
    <subcellularLocation>
        <location evidence="1">Cytoplasm</location>
    </subcellularLocation>
</comment>
<dbReference type="PIRSF" id="PIRSF016578">
    <property type="entry name" value="HsaA"/>
    <property type="match status" value="1"/>
</dbReference>
<dbReference type="InterPro" id="IPR009100">
    <property type="entry name" value="AcylCoA_DH/oxidase_NM_dom_sf"/>
</dbReference>
<comment type="catalytic activity">
    <reaction evidence="13">
        <text>dibenzothiophene + 2 FMNH2 + 2 O2 = dibenzothiophene 5,5-dioxide + 2 FMN + 2 H2O + 2 H(+)</text>
        <dbReference type="Rhea" id="RHEA:49072"/>
        <dbReference type="ChEBI" id="CHEBI:15377"/>
        <dbReference type="ChEBI" id="CHEBI:15378"/>
        <dbReference type="ChEBI" id="CHEBI:15379"/>
        <dbReference type="ChEBI" id="CHEBI:23681"/>
        <dbReference type="ChEBI" id="CHEBI:57618"/>
        <dbReference type="ChEBI" id="CHEBI:58210"/>
        <dbReference type="ChEBI" id="CHEBI:90356"/>
        <dbReference type="EC" id="1.14.14.21"/>
    </reaction>
</comment>
<dbReference type="Pfam" id="PF08028">
    <property type="entry name" value="Acyl-CoA_dh_2"/>
    <property type="match status" value="1"/>
</dbReference>
<comment type="similarity">
    <text evidence="8">Belongs to the DszC flavin monooxygenase family.</text>
</comment>
<gene>
    <name evidence="17" type="ORF">QO011_003762</name>
</gene>
<dbReference type="Pfam" id="PF02770">
    <property type="entry name" value="Acyl-CoA_dh_M"/>
    <property type="match status" value="1"/>
</dbReference>
<evidence type="ECO:0000256" key="8">
    <source>
        <dbReference type="ARBA" id="ARBA00034317"/>
    </source>
</evidence>
<keyword evidence="5" id="KW-0560">Oxidoreductase</keyword>
<dbReference type="RefSeq" id="WP_307274967.1">
    <property type="nucleotide sequence ID" value="NZ_JAUSVX010000007.1"/>
</dbReference>
<keyword evidence="2" id="KW-0285">Flavoprotein</keyword>
<feature type="domain" description="Acyl-CoA dehydrogenase C-terminal" evidence="16">
    <location>
        <begin position="254"/>
        <end position="387"/>
    </location>
</feature>
<organism evidence="17 18">
    <name type="scientific">Labrys wisconsinensis</name>
    <dbReference type="NCBI Taxonomy" id="425677"/>
    <lineage>
        <taxon>Bacteria</taxon>
        <taxon>Pseudomonadati</taxon>
        <taxon>Pseudomonadota</taxon>
        <taxon>Alphaproteobacteria</taxon>
        <taxon>Hyphomicrobiales</taxon>
        <taxon>Xanthobacteraceae</taxon>
        <taxon>Labrys</taxon>
    </lineage>
</organism>
<evidence type="ECO:0000256" key="6">
    <source>
        <dbReference type="ARBA" id="ARBA00023033"/>
    </source>
</evidence>
<evidence type="ECO:0000313" key="18">
    <source>
        <dbReference type="Proteomes" id="UP001242480"/>
    </source>
</evidence>
<dbReference type="PANTHER" id="PTHR43884:SF12">
    <property type="entry name" value="ISOVALERYL-COA DEHYDROGENASE, MITOCHONDRIAL-RELATED"/>
    <property type="match status" value="1"/>
</dbReference>
<keyword evidence="3" id="KW-0288">FMN</keyword>
<dbReference type="InterPro" id="IPR006091">
    <property type="entry name" value="Acyl-CoA_Oxase/DH_mid-dom"/>
</dbReference>
<protein>
    <recommendedName>
        <fullName evidence="10">Dibenzothiophene monooxygenase</fullName>
        <ecNumber evidence="9">1.14.14.21</ecNumber>
    </recommendedName>
</protein>
<evidence type="ECO:0000256" key="13">
    <source>
        <dbReference type="ARBA" id="ARBA00049456"/>
    </source>
</evidence>
<dbReference type="Gene3D" id="1.10.540.10">
    <property type="entry name" value="Acyl-CoA dehydrogenase/oxidase, N-terminal domain"/>
    <property type="match status" value="1"/>
</dbReference>
<dbReference type="SUPFAM" id="SSF47203">
    <property type="entry name" value="Acyl-CoA dehydrogenase C-terminal domain-like"/>
    <property type="match status" value="1"/>
</dbReference>
<accession>A0ABU0JBF0</accession>
<dbReference type="Pfam" id="PF02771">
    <property type="entry name" value="Acyl-CoA_dh_N"/>
    <property type="match status" value="1"/>
</dbReference>
<dbReference type="InterPro" id="IPR037069">
    <property type="entry name" value="AcylCoA_DH/ox_N_sf"/>
</dbReference>
<dbReference type="Gene3D" id="1.20.140.10">
    <property type="entry name" value="Butyryl-CoA Dehydrogenase, subunit A, domain 3"/>
    <property type="match status" value="1"/>
</dbReference>
<dbReference type="PANTHER" id="PTHR43884">
    <property type="entry name" value="ACYL-COA DEHYDROGENASE"/>
    <property type="match status" value="1"/>
</dbReference>
<dbReference type="Gene3D" id="2.40.110.10">
    <property type="entry name" value="Butyryl-CoA Dehydrogenase, subunit A, domain 2"/>
    <property type="match status" value="1"/>
</dbReference>
<comment type="caution">
    <text evidence="17">The sequence shown here is derived from an EMBL/GenBank/DDBJ whole genome shotgun (WGS) entry which is preliminary data.</text>
</comment>
<evidence type="ECO:0000256" key="9">
    <source>
        <dbReference type="ARBA" id="ARBA00034328"/>
    </source>
</evidence>